<dbReference type="CDD" id="cd02197">
    <property type="entry name" value="HypE"/>
    <property type="match status" value="1"/>
</dbReference>
<name>C6PTC0_9CLOT</name>
<dbReference type="Gene3D" id="3.30.1330.10">
    <property type="entry name" value="PurM-like, N-terminal domain"/>
    <property type="match status" value="1"/>
</dbReference>
<reference evidence="4 5" key="1">
    <citation type="submission" date="2009-06" db="EMBL/GenBank/DDBJ databases">
        <title>The draft genome of Clostridium carboxidivorans P7.</title>
        <authorList>
            <consortium name="US DOE Joint Genome Institute (JGI-PGF)"/>
            <person name="Lucas S."/>
            <person name="Copeland A."/>
            <person name="Lapidus A."/>
            <person name="Glavina del Rio T."/>
            <person name="Tice H."/>
            <person name="Bruce D."/>
            <person name="Goodwin L."/>
            <person name="Pitluck S."/>
            <person name="Larimer F."/>
            <person name="Land M.L."/>
            <person name="Hauser L."/>
            <person name="Hemme C.L."/>
        </authorList>
    </citation>
    <scope>NUCLEOTIDE SEQUENCE [LARGE SCALE GENOMIC DNA]</scope>
    <source>
        <strain evidence="4 5">P7</strain>
    </source>
</reference>
<dbReference type="Gene3D" id="3.90.650.10">
    <property type="entry name" value="PurM-like C-terminal domain"/>
    <property type="match status" value="1"/>
</dbReference>
<dbReference type="InterPro" id="IPR036921">
    <property type="entry name" value="PurM-like_N_sf"/>
</dbReference>
<evidence type="ECO:0000313" key="5">
    <source>
        <dbReference type="Proteomes" id="UP000004198"/>
    </source>
</evidence>
<organism evidence="4 5">
    <name type="scientific">Clostridium carboxidivorans P7</name>
    <dbReference type="NCBI Taxonomy" id="536227"/>
    <lineage>
        <taxon>Bacteria</taxon>
        <taxon>Bacillati</taxon>
        <taxon>Bacillota</taxon>
        <taxon>Clostridia</taxon>
        <taxon>Eubacteriales</taxon>
        <taxon>Clostridiaceae</taxon>
        <taxon>Clostridium</taxon>
    </lineage>
</organism>
<accession>C6PTC0</accession>
<feature type="domain" description="PurM-like N-terminal" evidence="2">
    <location>
        <begin position="37"/>
        <end position="148"/>
    </location>
</feature>
<dbReference type="STRING" id="536227.Ccar_06365"/>
<dbReference type="Pfam" id="PF00586">
    <property type="entry name" value="AIRS"/>
    <property type="match status" value="1"/>
</dbReference>
<evidence type="ECO:0000313" key="4">
    <source>
        <dbReference type="EMBL" id="EET87540.1"/>
    </source>
</evidence>
<comment type="caution">
    <text evidence="4">The sequence shown here is derived from an EMBL/GenBank/DDBJ whole genome shotgun (WGS) entry which is preliminary data.</text>
</comment>
<dbReference type="Pfam" id="PF02769">
    <property type="entry name" value="AIRS_C"/>
    <property type="match status" value="1"/>
</dbReference>
<evidence type="ECO:0000259" key="3">
    <source>
        <dbReference type="Pfam" id="PF02769"/>
    </source>
</evidence>
<dbReference type="InterPro" id="IPR036676">
    <property type="entry name" value="PurM-like_C_sf"/>
</dbReference>
<dbReference type="GO" id="GO:0051604">
    <property type="term" value="P:protein maturation"/>
    <property type="evidence" value="ECO:0007669"/>
    <property type="project" value="TreeGrafter"/>
</dbReference>
<evidence type="ECO:0000259" key="2">
    <source>
        <dbReference type="Pfam" id="PF00586"/>
    </source>
</evidence>
<sequence>MKNKISLIHGDGGKATNNLINNLFLKYFNNTVLNELNDSALLNINNKKIAYTTDSFVISPIFFNGGDIGKLSICGTVNDLAVSGAKPMYLSSSFIIEEGFSIENLEIIVKSMAETCKKANVQIVAGDTKVVPKGGADGIFINTSGIGFIYDNVNIKASNAEIGDIIIVNGTLGDHGIEIMCERNNLKFYGNLSSDCAPLNFLVGEMLDICPYIHVIRDATRGGLAAVLNEIAEASNISIELEENFIPIKEEVNDACEILGVDPLYLANEGKLCCFVPEKYAYAVLCKMKQHPLGINASIIGKVVAEDSAKVYMNTFIGGKKIIDMPSGYALPRIC</sequence>
<dbReference type="InterPro" id="IPR010918">
    <property type="entry name" value="PurM-like_C_dom"/>
</dbReference>
<dbReference type="PANTHER" id="PTHR30303:SF0">
    <property type="entry name" value="CARBAMOYL DEHYDRATASE HYPE"/>
    <property type="match status" value="1"/>
</dbReference>
<dbReference type="eggNOG" id="COG0309">
    <property type="taxonomic scope" value="Bacteria"/>
</dbReference>
<dbReference type="AlphaFoldDB" id="C6PTC0"/>
<feature type="domain" description="PurM-like C-terminal" evidence="3">
    <location>
        <begin position="162"/>
        <end position="312"/>
    </location>
</feature>
<protein>
    <submittedName>
        <fullName evidence="4">Hydrogenase expression/formation protein HypE</fullName>
    </submittedName>
</protein>
<dbReference type="PANTHER" id="PTHR30303">
    <property type="entry name" value="HYDROGENASE ISOENZYMES FORMATION PROTEIN HYPE"/>
    <property type="match status" value="1"/>
</dbReference>
<gene>
    <name evidence="4" type="ORF">CcarbDRAFT_2037</name>
</gene>
<dbReference type="SUPFAM" id="SSF55326">
    <property type="entry name" value="PurM N-terminal domain-like"/>
    <property type="match status" value="1"/>
</dbReference>
<dbReference type="RefSeq" id="WP_007060922.1">
    <property type="nucleotide sequence ID" value="NZ_ACVI01000028.1"/>
</dbReference>
<dbReference type="EMBL" id="ACVI01000028">
    <property type="protein sequence ID" value="EET87540.1"/>
    <property type="molecule type" value="Genomic_DNA"/>
</dbReference>
<dbReference type="KEGG" id="cck:Ccar_06365"/>
<dbReference type="InterPro" id="IPR016188">
    <property type="entry name" value="PurM-like_N"/>
</dbReference>
<comment type="similarity">
    <text evidence="1">Belongs to the HypE family.</text>
</comment>
<dbReference type="InterPro" id="IPR011854">
    <property type="entry name" value="HypE"/>
</dbReference>
<dbReference type="NCBIfam" id="TIGR02124">
    <property type="entry name" value="hypE"/>
    <property type="match status" value="1"/>
</dbReference>
<evidence type="ECO:0000256" key="1">
    <source>
        <dbReference type="ARBA" id="ARBA00006243"/>
    </source>
</evidence>
<dbReference type="PATRIC" id="fig|536227.13.peg.1342"/>
<dbReference type="SUPFAM" id="SSF56042">
    <property type="entry name" value="PurM C-terminal domain-like"/>
    <property type="match status" value="1"/>
</dbReference>
<dbReference type="OrthoDB" id="9801934at2"/>
<dbReference type="PIRSF" id="PIRSF005644">
    <property type="entry name" value="Hdrgns_mtr_HypE"/>
    <property type="match status" value="1"/>
</dbReference>
<keyword evidence="5" id="KW-1185">Reference proteome</keyword>
<dbReference type="Proteomes" id="UP000004198">
    <property type="component" value="Unassembled WGS sequence"/>
</dbReference>
<proteinExistence type="inferred from homology"/>